<accession>A0ABT5JBP1</accession>
<feature type="region of interest" description="Disordered" evidence="1">
    <location>
        <begin position="81"/>
        <end position="102"/>
    </location>
</feature>
<comment type="caution">
    <text evidence="2">The sequence shown here is derived from an EMBL/GenBank/DDBJ whole genome shotgun (WGS) entry which is preliminary data.</text>
</comment>
<reference evidence="2" key="2">
    <citation type="submission" date="2023-02" db="EMBL/GenBank/DDBJ databases">
        <authorList>
            <person name="Rayyan A."/>
            <person name="Meyer T."/>
            <person name="Kyndt J.A."/>
        </authorList>
    </citation>
    <scope>NUCLEOTIDE SEQUENCE</scope>
    <source>
        <strain evidence="2">DSM 9987</strain>
    </source>
</reference>
<proteinExistence type="predicted"/>
<organism evidence="2 3">
    <name type="scientific">Rhodoplanes tepidamans</name>
    <name type="common">Rhodoplanes cryptolactis</name>
    <dbReference type="NCBI Taxonomy" id="200616"/>
    <lineage>
        <taxon>Bacteria</taxon>
        <taxon>Pseudomonadati</taxon>
        <taxon>Pseudomonadota</taxon>
        <taxon>Alphaproteobacteria</taxon>
        <taxon>Hyphomicrobiales</taxon>
        <taxon>Nitrobacteraceae</taxon>
        <taxon>Rhodoplanes</taxon>
    </lineage>
</organism>
<reference evidence="2" key="1">
    <citation type="journal article" date="2023" name="Microbiol Resour">
        <title>Genome Sequences of Rhodoplanes serenus and Two Thermotolerant Strains, Rhodoplanes tepidamans and 'Rhodoplanes cryptolactis,' Further Refine the Genus.</title>
        <authorList>
            <person name="Rayyan A.A."/>
            <person name="Kyndt J.A."/>
        </authorList>
    </citation>
    <scope>NUCLEOTIDE SEQUENCE</scope>
    <source>
        <strain evidence="2">DSM 9987</strain>
    </source>
</reference>
<dbReference type="Proteomes" id="UP001165652">
    <property type="component" value="Unassembled WGS sequence"/>
</dbReference>
<gene>
    <name evidence="2" type="ORF">PQJ73_15260</name>
</gene>
<evidence type="ECO:0000313" key="2">
    <source>
        <dbReference type="EMBL" id="MDC7787049.1"/>
    </source>
</evidence>
<feature type="region of interest" description="Disordered" evidence="1">
    <location>
        <begin position="276"/>
        <end position="299"/>
    </location>
</feature>
<dbReference type="RefSeq" id="WP_272777893.1">
    <property type="nucleotide sequence ID" value="NZ_JAQQLI010000023.1"/>
</dbReference>
<evidence type="ECO:0000313" key="3">
    <source>
        <dbReference type="Proteomes" id="UP001165652"/>
    </source>
</evidence>
<sequence>MSSLFPGLDSLVGLARHGVDVKPTLLRVLTDLYVQKPTHSPDEERQYVELSLRLIDAVDQATRETVARTLAAYPGAPDKVLARLDGRPAPAEDPPPAPATRGEAEARALVRDFFAADTDGRRAVLDALDRLGPLAAGTWPTPGDEVARRLETSVLGGRPGDFVREIERALGIARPLAERIVNDLGGEPLVVTARALAVPAPALQRILLFVNPAIGHSVRRVYALSALFDEISLAAALRLVAAWRIAEPAVPVRPGQAPSSRAGLVRSRIGATVPDRLAGPDRLVGPPRLAPGRVVGGES</sequence>
<keyword evidence="3" id="KW-1185">Reference proteome</keyword>
<name>A0ABT5JBP1_RHOTP</name>
<dbReference type="EMBL" id="JAQQLI010000023">
    <property type="protein sequence ID" value="MDC7787049.1"/>
    <property type="molecule type" value="Genomic_DNA"/>
</dbReference>
<protein>
    <submittedName>
        <fullName evidence="2">DUF2336 domain-containing protein</fullName>
    </submittedName>
</protein>
<evidence type="ECO:0000256" key="1">
    <source>
        <dbReference type="SAM" id="MobiDB-lite"/>
    </source>
</evidence>